<dbReference type="AlphaFoldDB" id="A0A9X5ATX3"/>
<dbReference type="SUPFAM" id="SSF53474">
    <property type="entry name" value="alpha/beta-Hydrolases"/>
    <property type="match status" value="1"/>
</dbReference>
<organism evidence="3 4">
    <name type="scientific">Rhodoplanes serenus</name>
    <dbReference type="NCBI Taxonomy" id="200615"/>
    <lineage>
        <taxon>Bacteria</taxon>
        <taxon>Pseudomonadati</taxon>
        <taxon>Pseudomonadota</taxon>
        <taxon>Alphaproteobacteria</taxon>
        <taxon>Hyphomicrobiales</taxon>
        <taxon>Nitrobacteraceae</taxon>
        <taxon>Rhodoplanes</taxon>
    </lineage>
</organism>
<protein>
    <submittedName>
        <fullName evidence="3">Alpha/beta fold hydrolase</fullName>
    </submittedName>
</protein>
<dbReference type="GO" id="GO:0016787">
    <property type="term" value="F:hydrolase activity"/>
    <property type="evidence" value="ECO:0007669"/>
    <property type="project" value="UniProtKB-KW"/>
</dbReference>
<dbReference type="Pfam" id="PF00561">
    <property type="entry name" value="Abhydrolase_1"/>
    <property type="match status" value="1"/>
</dbReference>
<dbReference type="InterPro" id="IPR000073">
    <property type="entry name" value="AB_hydrolase_1"/>
</dbReference>
<keyword evidence="3" id="KW-0378">Hydrolase</keyword>
<reference evidence="3 4" key="1">
    <citation type="submission" date="2019-11" db="EMBL/GenBank/DDBJ databases">
        <title>Whole-genome sequence of Rhodoplanes serenus DSM 18633, type strain.</title>
        <authorList>
            <person name="Kyndt J.A."/>
            <person name="Meyer T.E."/>
        </authorList>
    </citation>
    <scope>NUCLEOTIDE SEQUENCE [LARGE SCALE GENOMIC DNA]</scope>
    <source>
        <strain evidence="3 4">DSM 18633</strain>
    </source>
</reference>
<dbReference type="PANTHER" id="PTHR43689">
    <property type="entry name" value="HYDROLASE"/>
    <property type="match status" value="1"/>
</dbReference>
<feature type="compositionally biased region" description="Low complexity" evidence="1">
    <location>
        <begin position="334"/>
        <end position="344"/>
    </location>
</feature>
<accession>A0A9X5ATX3</accession>
<dbReference type="EMBL" id="WNKV01000023">
    <property type="protein sequence ID" value="MTW19082.1"/>
    <property type="molecule type" value="Genomic_DNA"/>
</dbReference>
<comment type="caution">
    <text evidence="3">The sequence shown here is derived from an EMBL/GenBank/DDBJ whole genome shotgun (WGS) entry which is preliminary data.</text>
</comment>
<dbReference type="PANTHER" id="PTHR43689:SF8">
    <property type="entry name" value="ALPHA_BETA-HYDROLASES SUPERFAMILY PROTEIN"/>
    <property type="match status" value="1"/>
</dbReference>
<gene>
    <name evidence="3" type="ORF">GJ689_23060</name>
</gene>
<dbReference type="Proteomes" id="UP000438991">
    <property type="component" value="Unassembled WGS sequence"/>
</dbReference>
<feature type="region of interest" description="Disordered" evidence="1">
    <location>
        <begin position="315"/>
        <end position="344"/>
    </location>
</feature>
<dbReference type="RefSeq" id="WP_155481370.1">
    <property type="nucleotide sequence ID" value="NZ_WNKV01000023.1"/>
</dbReference>
<dbReference type="PRINTS" id="PR00412">
    <property type="entry name" value="EPOXHYDRLASE"/>
</dbReference>
<feature type="domain" description="AB hydrolase-1" evidence="2">
    <location>
        <begin position="56"/>
        <end position="294"/>
    </location>
</feature>
<evidence type="ECO:0000256" key="1">
    <source>
        <dbReference type="SAM" id="MobiDB-lite"/>
    </source>
</evidence>
<dbReference type="PRINTS" id="PR00111">
    <property type="entry name" value="ABHYDROLASE"/>
</dbReference>
<dbReference type="Gene3D" id="3.40.50.1820">
    <property type="entry name" value="alpha/beta hydrolase"/>
    <property type="match status" value="1"/>
</dbReference>
<evidence type="ECO:0000259" key="2">
    <source>
        <dbReference type="Pfam" id="PF00561"/>
    </source>
</evidence>
<name>A0A9X5ATX3_9BRAD</name>
<dbReference type="InterPro" id="IPR000639">
    <property type="entry name" value="Epox_hydrolase-like"/>
</dbReference>
<proteinExistence type="predicted"/>
<evidence type="ECO:0000313" key="3">
    <source>
        <dbReference type="EMBL" id="MTW19082.1"/>
    </source>
</evidence>
<dbReference type="InterPro" id="IPR029058">
    <property type="entry name" value="AB_hydrolase_fold"/>
</dbReference>
<sequence length="344" mass="35925">MRTKTLGVIAGLLAVHALAVAVAARRAERRHPPRGRFVTVDGLRLHYLEAGPADGPPVILLHGNGATADDWAASGLLGRLARRHRVIAFDRPGFGYSDRPWLPQPPEAQARLLAEAAARLGIDRAVVVGHSWGTLVALAMALERPARVAGLVLAAGYYVPTRRIDVWLASGPALPIVGPLLRYTVAPILARLVAPRVIRRLFAPVAVPAAFTSGFPVPLALRPSQLRATAEESALMIPAARRLAARYGEIGCPVTVFAAAGDRLLESSHGPQLRAALPGAALHVVPGAGHMLHYAVPDEIALAVTAQAATAAPAAAGRDAAERHTADAPPLLPDLPAVTTPAQG</sequence>
<evidence type="ECO:0000313" key="4">
    <source>
        <dbReference type="Proteomes" id="UP000438991"/>
    </source>
</evidence>